<proteinExistence type="inferred from homology"/>
<dbReference type="PANTHER" id="PTHR33643:SF1">
    <property type="entry name" value="UREASE ACCESSORY PROTEIN D"/>
    <property type="match status" value="1"/>
</dbReference>
<protein>
    <submittedName>
        <fullName evidence="3">Urease accessory protein UreH</fullName>
    </submittedName>
</protein>
<evidence type="ECO:0000313" key="4">
    <source>
        <dbReference type="Proteomes" id="UP000244890"/>
    </source>
</evidence>
<organism evidence="3 4">
    <name type="scientific">Helicobacter apodemus</name>
    <dbReference type="NCBI Taxonomy" id="135569"/>
    <lineage>
        <taxon>Bacteria</taxon>
        <taxon>Pseudomonadati</taxon>
        <taxon>Campylobacterota</taxon>
        <taxon>Epsilonproteobacteria</taxon>
        <taxon>Campylobacterales</taxon>
        <taxon>Helicobacteraceae</taxon>
        <taxon>Helicobacter</taxon>
    </lineage>
</organism>
<accession>A0A2U8FF67</accession>
<dbReference type="RefSeq" id="WP_108911490.1">
    <property type="nucleotide sequence ID" value="NZ_CP021886.1"/>
</dbReference>
<dbReference type="AlphaFoldDB" id="A0A2U8FF67"/>
<comment type="similarity">
    <text evidence="1">Belongs to the UreD family.</text>
</comment>
<evidence type="ECO:0000313" key="3">
    <source>
        <dbReference type="EMBL" id="AWI34696.1"/>
    </source>
</evidence>
<keyword evidence="2" id="KW-0143">Chaperone</keyword>
<dbReference type="GO" id="GO:0016151">
    <property type="term" value="F:nickel cation binding"/>
    <property type="evidence" value="ECO:0007669"/>
    <property type="project" value="InterPro"/>
</dbReference>
<dbReference type="HAMAP" id="MF_01384">
    <property type="entry name" value="UreD"/>
    <property type="match status" value="1"/>
</dbReference>
<dbReference type="Proteomes" id="UP000244890">
    <property type="component" value="Chromosome"/>
</dbReference>
<gene>
    <name evidence="3" type="ORF">CDV25_07905</name>
</gene>
<name>A0A2U8FF67_9HELI</name>
<dbReference type="EMBL" id="CP021886">
    <property type="protein sequence ID" value="AWI34696.1"/>
    <property type="molecule type" value="Genomic_DNA"/>
</dbReference>
<dbReference type="KEGG" id="had:CDV25_07905"/>
<dbReference type="PANTHER" id="PTHR33643">
    <property type="entry name" value="UREASE ACCESSORY PROTEIN D"/>
    <property type="match status" value="1"/>
</dbReference>
<dbReference type="InterPro" id="IPR002669">
    <property type="entry name" value="UreD"/>
</dbReference>
<evidence type="ECO:0000256" key="1">
    <source>
        <dbReference type="ARBA" id="ARBA00007177"/>
    </source>
</evidence>
<evidence type="ECO:0000256" key="2">
    <source>
        <dbReference type="ARBA" id="ARBA00023186"/>
    </source>
</evidence>
<dbReference type="Pfam" id="PF01774">
    <property type="entry name" value="UreD"/>
    <property type="match status" value="1"/>
</dbReference>
<dbReference type="OrthoDB" id="5328682at2"/>
<reference evidence="3 4" key="1">
    <citation type="submission" date="2017-06" db="EMBL/GenBank/DDBJ databases">
        <title>Complete genome of Helicobacter apodemus.</title>
        <authorList>
            <person name="Cho S."/>
        </authorList>
    </citation>
    <scope>NUCLEOTIDE SEQUENCE [LARGE SCALE GENOMIC DNA]</scope>
    <source>
        <strain evidence="4">SNUVETPUB-15-01</strain>
    </source>
</reference>
<sequence length="251" mass="28471">MSSFAQESILKLKTKKGLNGKNIIDGMFFTPPLKIISPLEDGDMAEIMLISVSAGLLKDDKQDIAIHIGKESKIRLTSQSYEKIHDTQGGYASKQTQIIVEENAFLDYAPLPTLLFKNASFKNTMDIYLYKNAKLHYSEILCARACGEIFDFLEFRSKVCIYKDNNLVFFENMHLKPAEMDLQNPCLFDEYTHILSIIIFDDTINIQSLEQKIQNSSLNVGISTNNGVIIIRALDNQSERLLQFKQDLALS</sequence>